<comment type="caution">
    <text evidence="6">The sequence shown here is derived from an EMBL/GenBank/DDBJ whole genome shotgun (WGS) entry which is preliminary data.</text>
</comment>
<keyword evidence="6" id="KW-0032">Aminotransferase</keyword>
<dbReference type="GO" id="GO:0004760">
    <property type="term" value="F:L-serine-pyruvate transaminase activity"/>
    <property type="evidence" value="ECO:0007669"/>
    <property type="project" value="UniProtKB-EC"/>
</dbReference>
<dbReference type="EMBL" id="NFEZ01000003">
    <property type="protein sequence ID" value="PLT47457.1"/>
    <property type="molecule type" value="Genomic_DNA"/>
</dbReference>
<dbReference type="GO" id="GO:0008453">
    <property type="term" value="F:alanine-glyoxylate transaminase activity"/>
    <property type="evidence" value="ECO:0007669"/>
    <property type="project" value="UniProtKB-EC"/>
</dbReference>
<dbReference type="Gene3D" id="3.40.640.10">
    <property type="entry name" value="Type I PLP-dependent aspartate aminotransferase-like (Major domain)"/>
    <property type="match status" value="1"/>
</dbReference>
<dbReference type="InterPro" id="IPR015424">
    <property type="entry name" value="PyrdxlP-dep_Trfase"/>
</dbReference>
<dbReference type="PANTHER" id="PTHR21152">
    <property type="entry name" value="AMINOTRANSFERASE CLASS V"/>
    <property type="match status" value="1"/>
</dbReference>
<dbReference type="InterPro" id="IPR015422">
    <property type="entry name" value="PyrdxlP-dep_Trfase_small"/>
</dbReference>
<gene>
    <name evidence="6" type="ORF">B8V81_1681</name>
</gene>
<evidence type="ECO:0000256" key="1">
    <source>
        <dbReference type="ARBA" id="ARBA00001933"/>
    </source>
</evidence>
<dbReference type="AlphaFoldDB" id="A0A2N5NAS5"/>
<proteinExistence type="inferred from homology"/>
<sequence>MKRYADLSPTPRTIMTPGPVEADPRVLRAMSHTILGQFDPEFTAIMNETMEMLRELFRTDNRWAYPVDGTSRSGLEAVLAGLIEPGDRLLVPIFGRFGHLLTELSQRLGAEVYTIEKPWGEVFEPQEVIEAIDACRPDLVAIVHGETSTGRVQPLEAIGKACRERGILIAVDAVATLGGVPVETDAWCLDAVVGGAQKCLSVPSGMAPITYNERAEAKLLRRKRVERGLQPPSEPAADGAAASGSAAPAAAPAGLAALPAVGSLSPAALASAAPTLQPPAASELGGSVIRSNYLDLSQLQDYWSPARLNHHTEMTSMLYALREGVRIVLEEGLEERFARHRLHESALVAGLEAMGQRLYGNPACKLAVVACVEIPEGIDGESVRSMLLEQFGIEIASSFGPLKGRIWRIGTMGYSCSKRNVLLLLGALEAVLLRHGAELKAGAAVQAALDIYEGGSV</sequence>
<dbReference type="InterPro" id="IPR015421">
    <property type="entry name" value="PyrdxlP-dep_Trfase_major"/>
</dbReference>
<evidence type="ECO:0000313" key="7">
    <source>
        <dbReference type="Proteomes" id="UP000234789"/>
    </source>
</evidence>
<reference evidence="6 7" key="1">
    <citation type="submission" date="2017-05" db="EMBL/GenBank/DDBJ databases">
        <title>Functional genome analysis of Paenibacillus pasadenensis strain R16: insights on endophytic life style and antifungal activity.</title>
        <authorList>
            <person name="Passera A."/>
            <person name="Marcolungo L."/>
            <person name="Casati P."/>
            <person name="Brasca M."/>
            <person name="Quaglino F."/>
            <person name="Delledonne M."/>
        </authorList>
    </citation>
    <scope>NUCLEOTIDE SEQUENCE [LARGE SCALE GENOMIC DNA]</scope>
    <source>
        <strain evidence="6 7">R16</strain>
    </source>
</reference>
<feature type="domain" description="Aminotransferase class V" evidence="5">
    <location>
        <begin position="282"/>
        <end position="397"/>
    </location>
</feature>
<dbReference type="RefSeq" id="WP_244912730.1">
    <property type="nucleotide sequence ID" value="NZ_NFEZ01000003.1"/>
</dbReference>
<dbReference type="EC" id="2.6.1.44" evidence="6"/>
<dbReference type="Pfam" id="PF00266">
    <property type="entry name" value="Aminotran_5"/>
    <property type="match status" value="2"/>
</dbReference>
<name>A0A2N5NAS5_9BACL</name>
<keyword evidence="6" id="KW-0808">Transferase</keyword>
<dbReference type="InterPro" id="IPR000192">
    <property type="entry name" value="Aminotrans_V_dom"/>
</dbReference>
<evidence type="ECO:0000256" key="4">
    <source>
        <dbReference type="RuleBase" id="RU004504"/>
    </source>
</evidence>
<dbReference type="SUPFAM" id="SSF53383">
    <property type="entry name" value="PLP-dependent transferases"/>
    <property type="match status" value="1"/>
</dbReference>
<feature type="domain" description="Aminotransferase class V" evidence="5">
    <location>
        <begin position="32"/>
        <end position="213"/>
    </location>
</feature>
<keyword evidence="2" id="KW-0663">Pyridoxal phosphate</keyword>
<dbReference type="InterPro" id="IPR020578">
    <property type="entry name" value="Aminotrans_V_PyrdxlP_BS"/>
</dbReference>
<protein>
    <submittedName>
        <fullName evidence="6">Serine--pyruvate aminotransferase</fullName>
        <ecNumber evidence="6">2.6.1.44</ecNumber>
        <ecNumber evidence="6">2.6.1.51</ecNumber>
    </submittedName>
</protein>
<dbReference type="GO" id="GO:0019265">
    <property type="term" value="P:glycine biosynthetic process, by transamination of glyoxylate"/>
    <property type="evidence" value="ECO:0007669"/>
    <property type="project" value="TreeGrafter"/>
</dbReference>
<keyword evidence="7" id="KW-1185">Reference proteome</keyword>
<organism evidence="6 7">
    <name type="scientific">Paenibacillus pasadenensis</name>
    <dbReference type="NCBI Taxonomy" id="217090"/>
    <lineage>
        <taxon>Bacteria</taxon>
        <taxon>Bacillati</taxon>
        <taxon>Bacillota</taxon>
        <taxon>Bacilli</taxon>
        <taxon>Bacillales</taxon>
        <taxon>Paenibacillaceae</taxon>
        <taxon>Paenibacillus</taxon>
    </lineage>
</organism>
<dbReference type="Proteomes" id="UP000234789">
    <property type="component" value="Unassembled WGS sequence"/>
</dbReference>
<dbReference type="EC" id="2.6.1.51" evidence="6"/>
<dbReference type="PANTHER" id="PTHR21152:SF40">
    <property type="entry name" value="ALANINE--GLYOXYLATE AMINOTRANSFERASE"/>
    <property type="match status" value="1"/>
</dbReference>
<accession>A0A2N5NAS5</accession>
<evidence type="ECO:0000256" key="2">
    <source>
        <dbReference type="ARBA" id="ARBA00022898"/>
    </source>
</evidence>
<evidence type="ECO:0000259" key="5">
    <source>
        <dbReference type="Pfam" id="PF00266"/>
    </source>
</evidence>
<comment type="similarity">
    <text evidence="3">Belongs to the class-V pyridoxal-phosphate-dependent aminotransferase family.</text>
</comment>
<evidence type="ECO:0000256" key="3">
    <source>
        <dbReference type="RuleBase" id="RU004075"/>
    </source>
</evidence>
<evidence type="ECO:0000313" key="6">
    <source>
        <dbReference type="EMBL" id="PLT47457.1"/>
    </source>
</evidence>
<dbReference type="Gene3D" id="3.90.1150.10">
    <property type="entry name" value="Aspartate Aminotransferase, domain 1"/>
    <property type="match status" value="1"/>
</dbReference>
<comment type="cofactor">
    <cofactor evidence="1 4">
        <name>pyridoxal 5'-phosphate</name>
        <dbReference type="ChEBI" id="CHEBI:597326"/>
    </cofactor>
</comment>
<dbReference type="PROSITE" id="PS00595">
    <property type="entry name" value="AA_TRANSFER_CLASS_5"/>
    <property type="match status" value="1"/>
</dbReference>
<keyword evidence="6" id="KW-0670">Pyruvate</keyword>